<evidence type="ECO:0008006" key="4">
    <source>
        <dbReference type="Google" id="ProtNLM"/>
    </source>
</evidence>
<dbReference type="Proteomes" id="UP000244336">
    <property type="component" value="Chromosome 9"/>
</dbReference>
<evidence type="ECO:0000313" key="3">
    <source>
        <dbReference type="Proteomes" id="UP000244336"/>
    </source>
</evidence>
<feature type="chain" id="PRO_5015594182" description="Secreted protein" evidence="1">
    <location>
        <begin position="20"/>
        <end position="166"/>
    </location>
</feature>
<dbReference type="EMBL" id="CM009757">
    <property type="protein sequence ID" value="PUZ41535.1"/>
    <property type="molecule type" value="Genomic_DNA"/>
</dbReference>
<keyword evidence="1" id="KW-0732">Signal</keyword>
<gene>
    <name evidence="2" type="ORF">GQ55_9G513000</name>
</gene>
<evidence type="ECO:0000256" key="1">
    <source>
        <dbReference type="SAM" id="SignalP"/>
    </source>
</evidence>
<organism evidence="2 3">
    <name type="scientific">Panicum hallii var. hallii</name>
    <dbReference type="NCBI Taxonomy" id="1504633"/>
    <lineage>
        <taxon>Eukaryota</taxon>
        <taxon>Viridiplantae</taxon>
        <taxon>Streptophyta</taxon>
        <taxon>Embryophyta</taxon>
        <taxon>Tracheophyta</taxon>
        <taxon>Spermatophyta</taxon>
        <taxon>Magnoliopsida</taxon>
        <taxon>Liliopsida</taxon>
        <taxon>Poales</taxon>
        <taxon>Poaceae</taxon>
        <taxon>PACMAD clade</taxon>
        <taxon>Panicoideae</taxon>
        <taxon>Panicodae</taxon>
        <taxon>Paniceae</taxon>
        <taxon>Panicinae</taxon>
        <taxon>Panicum</taxon>
        <taxon>Panicum sect. Panicum</taxon>
    </lineage>
</organism>
<feature type="signal peptide" evidence="1">
    <location>
        <begin position="1"/>
        <end position="19"/>
    </location>
</feature>
<dbReference type="Gramene" id="PUZ41535">
    <property type="protein sequence ID" value="PUZ41535"/>
    <property type="gene ID" value="GQ55_9G513000"/>
</dbReference>
<evidence type="ECO:0000313" key="2">
    <source>
        <dbReference type="EMBL" id="PUZ41535.1"/>
    </source>
</evidence>
<keyword evidence="3" id="KW-1185">Reference proteome</keyword>
<dbReference type="AlphaFoldDB" id="A0A2T7CDY7"/>
<reference evidence="2 3" key="1">
    <citation type="submission" date="2018-04" db="EMBL/GenBank/DDBJ databases">
        <title>WGS assembly of Panicum hallii var. hallii HAL2.</title>
        <authorList>
            <person name="Lovell J."/>
            <person name="Jenkins J."/>
            <person name="Lowry D."/>
            <person name="Mamidi S."/>
            <person name="Sreedasyam A."/>
            <person name="Weng X."/>
            <person name="Barry K."/>
            <person name="Bonette J."/>
            <person name="Campitelli B."/>
            <person name="Daum C."/>
            <person name="Gordon S."/>
            <person name="Gould B."/>
            <person name="Lipzen A."/>
            <person name="MacQueen A."/>
            <person name="Palacio-Mejia J."/>
            <person name="Plott C."/>
            <person name="Shakirov E."/>
            <person name="Shu S."/>
            <person name="Yoshinaga Y."/>
            <person name="Zane M."/>
            <person name="Rokhsar D."/>
            <person name="Grimwood J."/>
            <person name="Schmutz J."/>
            <person name="Juenger T."/>
        </authorList>
    </citation>
    <scope>NUCLEOTIDE SEQUENCE [LARGE SCALE GENOMIC DNA]</scope>
    <source>
        <strain evidence="3">cv. HAL2</strain>
    </source>
</reference>
<sequence length="166" mass="18869">MRKLLYILLVLRVWYQQNSNEIVVGSAHPSDALSHFVCLFVCYMLSDSHGIQFDDSSGIGNCARSRWNRGAGVPTSAAAHAVDEPMDGVKWRYFRSPNWWSSARGAARLTRAGPHGKGILGASEPFGAIWTWRWWPRTRPDPSPWPEQDRKQIRPRPVGSVLFFFK</sequence>
<accession>A0A2T7CDY7</accession>
<name>A0A2T7CDY7_9POAL</name>
<proteinExistence type="predicted"/>
<protein>
    <recommendedName>
        <fullName evidence="4">Secreted protein</fullName>
    </recommendedName>
</protein>